<feature type="region of interest" description="Disordered" evidence="4">
    <location>
        <begin position="62"/>
        <end position="83"/>
    </location>
</feature>
<reference evidence="6" key="1">
    <citation type="journal article" date="2012" name="BMC Genomics">
        <title>Characterisation of full-length cDNA sequences provides insights into the Eimeria tenella transcriptome.</title>
        <authorList>
            <person name="Amiruddin N."/>
            <person name="Lee X.W."/>
            <person name="Blake D.P."/>
            <person name="Suzuki Y."/>
            <person name="Tay Y.L."/>
            <person name="Lim L.S."/>
            <person name="Tomley F.M."/>
            <person name="Watanabe J."/>
            <person name="Sugimoto C."/>
            <person name="Wan K.L."/>
        </authorList>
    </citation>
    <scope>NUCLEOTIDE SEQUENCE</scope>
    <source>
        <strain evidence="6">Houghton</strain>
    </source>
</reference>
<keyword evidence="1" id="KW-0346">Stress response</keyword>
<dbReference type="AlphaFoldDB" id="H9B9S3"/>
<dbReference type="PANTHER" id="PTHR46733">
    <property type="entry name" value="26.5 KDA HEAT SHOCK PROTEIN, MITOCHONDRIAL"/>
    <property type="match status" value="1"/>
</dbReference>
<accession>H9B9S3</accession>
<comment type="similarity">
    <text evidence="2 3">Belongs to the small heat shock protein (HSP20) family.</text>
</comment>
<organism evidence="6">
    <name type="scientific">Eimeria tenella</name>
    <name type="common">Coccidian parasite</name>
    <dbReference type="NCBI Taxonomy" id="5802"/>
    <lineage>
        <taxon>Eukaryota</taxon>
        <taxon>Sar</taxon>
        <taxon>Alveolata</taxon>
        <taxon>Apicomplexa</taxon>
        <taxon>Conoidasida</taxon>
        <taxon>Coccidia</taxon>
        <taxon>Eucoccidiorida</taxon>
        <taxon>Eimeriorina</taxon>
        <taxon>Eimeriidae</taxon>
        <taxon>Eimeria</taxon>
    </lineage>
</organism>
<feature type="region of interest" description="Disordered" evidence="4">
    <location>
        <begin position="150"/>
        <end position="176"/>
    </location>
</feature>
<evidence type="ECO:0000313" key="6">
    <source>
        <dbReference type="EMBL" id="AET50733.1"/>
    </source>
</evidence>
<feature type="domain" description="SHSP" evidence="5">
    <location>
        <begin position="106"/>
        <end position="231"/>
    </location>
</feature>
<dbReference type="SUPFAM" id="SSF49764">
    <property type="entry name" value="HSP20-like chaperones"/>
    <property type="match status" value="1"/>
</dbReference>
<dbReference type="InterPro" id="IPR008978">
    <property type="entry name" value="HSP20-like_chaperone"/>
</dbReference>
<evidence type="ECO:0000256" key="3">
    <source>
        <dbReference type="RuleBase" id="RU003616"/>
    </source>
</evidence>
<protein>
    <recommendedName>
        <fullName evidence="5">SHSP domain-containing protein</fullName>
    </recommendedName>
</protein>
<dbReference type="GO" id="GO:0009408">
    <property type="term" value="P:response to heat"/>
    <property type="evidence" value="ECO:0007669"/>
    <property type="project" value="InterPro"/>
</dbReference>
<dbReference type="Gene3D" id="2.60.40.790">
    <property type="match status" value="1"/>
</dbReference>
<dbReference type="PANTHER" id="PTHR46733:SF4">
    <property type="entry name" value="HEAT SHOCK PROTEIN 21, CHLOROPLASTIC"/>
    <property type="match status" value="1"/>
</dbReference>
<dbReference type="PROSITE" id="PS01031">
    <property type="entry name" value="SHSP"/>
    <property type="match status" value="1"/>
</dbReference>
<dbReference type="VEuPathDB" id="ToxoDB:ETH2_1448300"/>
<dbReference type="VEuPathDB" id="ToxoDB:ETH_00026340"/>
<feature type="region of interest" description="Disordered" evidence="4">
    <location>
        <begin position="211"/>
        <end position="231"/>
    </location>
</feature>
<dbReference type="EMBL" id="JN987510">
    <property type="protein sequence ID" value="AET50733.1"/>
    <property type="molecule type" value="mRNA"/>
</dbReference>
<dbReference type="InterPro" id="IPR002068">
    <property type="entry name" value="A-crystallin/Hsp20_dom"/>
</dbReference>
<dbReference type="InterPro" id="IPR044587">
    <property type="entry name" value="HSP21-like"/>
</dbReference>
<evidence type="ECO:0000256" key="1">
    <source>
        <dbReference type="ARBA" id="ARBA00023016"/>
    </source>
</evidence>
<evidence type="ECO:0000256" key="4">
    <source>
        <dbReference type="SAM" id="MobiDB-lite"/>
    </source>
</evidence>
<proteinExistence type="evidence at transcript level"/>
<evidence type="ECO:0000256" key="2">
    <source>
        <dbReference type="PROSITE-ProRule" id="PRU00285"/>
    </source>
</evidence>
<dbReference type="CDD" id="cd06464">
    <property type="entry name" value="ACD_sHsps-like"/>
    <property type="match status" value="1"/>
</dbReference>
<name>H9B9S3_EIMTE</name>
<feature type="compositionally biased region" description="Polar residues" evidence="4">
    <location>
        <begin position="217"/>
        <end position="231"/>
    </location>
</feature>
<feature type="compositionally biased region" description="Low complexity" evidence="4">
    <location>
        <begin position="153"/>
        <end position="173"/>
    </location>
</feature>
<evidence type="ECO:0000259" key="5">
    <source>
        <dbReference type="PROSITE" id="PS01031"/>
    </source>
</evidence>
<sequence length="231" mass="25985">MDPPRSPFEALYGELWDSLNRFDSLMQQHSFFSPGFWWRPYRSSEAQQQQQQLAQQQQQLQDHQQRQLAGAGPAGAQQQGLLSPWSSSSSGLLQWPASSSSSSNWFSHSSCIPRLDIRDTGDNLLLHADLPGLDKKDIKVETQNGRLIIRGHSSSSSSSSSSPQQQQQQQQQQDGRWFVQERCSSSFFRSLPLPPEAQQEKITANYNNGVLEIKVPKNNTSQTTPNSVKVD</sequence>
<dbReference type="Pfam" id="PF00011">
    <property type="entry name" value="HSP20"/>
    <property type="match status" value="1"/>
</dbReference>